<sequence length="259" mass="27951">MLYRELPIVRVDDETFVPATHPVVEEMPLSVTVNGRHALTAMTSPAMIREFVVGFLYTERIVRDLAEIESIRIEGNTASVLTKNPFAILTSHKTVLSGCGGSTSFLDAGHLPTIRSDLTLAPETIRAATKETLDSDLHRITGGIHLVGLFDAEGRAIRIAEDIGRHNALDRVVGHGLLEQIDFSRTFAVSSGRISSEMVRKCLVANIPVIVSRGATTTTAVEAAEAGGLTIVGFVRSKKMNIYTGWERVRGASQATAGE</sequence>
<keyword evidence="1" id="KW-0501">Molybdenum cofactor biosynthesis</keyword>
<evidence type="ECO:0000256" key="1">
    <source>
        <dbReference type="HAMAP-Rule" id="MF_00187"/>
    </source>
</evidence>
<comment type="subcellular location">
    <subcellularLocation>
        <location evidence="1">Cytoplasm</location>
    </subcellularLocation>
</comment>
<comment type="function">
    <text evidence="1">Required for formate dehydrogenase (FDH) activity. Acts as a sulfur carrier protein that transfers sulfur from IscS to the molybdenum cofactor prior to its insertion into FDH.</text>
</comment>
<dbReference type="EMBL" id="AP019781">
    <property type="protein sequence ID" value="BBL68345.1"/>
    <property type="molecule type" value="Genomic_DNA"/>
</dbReference>
<dbReference type="HAMAP" id="MF_00187">
    <property type="entry name" value="FdhD"/>
    <property type="match status" value="1"/>
</dbReference>
<feature type="binding site" evidence="1">
    <location>
        <begin position="234"/>
        <end position="239"/>
    </location>
    <ligand>
        <name>Mo-bis(molybdopterin guanine dinucleotide)</name>
        <dbReference type="ChEBI" id="CHEBI:60539"/>
    </ligand>
</feature>
<feature type="active site" description="Cysteine persulfide intermediate" evidence="1">
    <location>
        <position position="99"/>
    </location>
</feature>
<keyword evidence="1" id="KW-0963">Cytoplasm</keyword>
<protein>
    <recommendedName>
        <fullName evidence="1">Sulfur carrier protein FdhD</fullName>
    </recommendedName>
</protein>
<gene>
    <name evidence="2" type="primary">fdhD_2</name>
    <name evidence="1" type="synonym">fdhD</name>
    <name evidence="2" type="ORF">MchiMG62_15260</name>
</gene>
<dbReference type="Pfam" id="PF02634">
    <property type="entry name" value="FdhD-NarQ"/>
    <property type="match status" value="1"/>
</dbReference>
<evidence type="ECO:0000313" key="3">
    <source>
        <dbReference type="Proteomes" id="UP000824969"/>
    </source>
</evidence>
<dbReference type="GeneID" id="66131048"/>
<dbReference type="Proteomes" id="UP000824969">
    <property type="component" value="Chromosome"/>
</dbReference>
<evidence type="ECO:0000313" key="2">
    <source>
        <dbReference type="EMBL" id="BBL68345.1"/>
    </source>
</evidence>
<dbReference type="RefSeq" id="WP_221056470.1">
    <property type="nucleotide sequence ID" value="NZ_AP019781.1"/>
</dbReference>
<reference evidence="2 3" key="1">
    <citation type="submission" date="2019-06" db="EMBL/GenBank/DDBJ databases">
        <title>Complete genome sequence of Methanoculleus chikugoensis strain MG62.</title>
        <authorList>
            <person name="Asakawa S."/>
            <person name="Dianou D."/>
        </authorList>
    </citation>
    <scope>NUCLEOTIDE SEQUENCE [LARGE SCALE GENOMIC DNA]</scope>
    <source>
        <strain evidence="2 3">MG62</strain>
    </source>
</reference>
<comment type="similarity">
    <text evidence="1">Belongs to the FdhD family.</text>
</comment>
<proteinExistence type="inferred from homology"/>
<organism evidence="2 3">
    <name type="scientific">Methanoculleus chikugoensis</name>
    <dbReference type="NCBI Taxonomy" id="118126"/>
    <lineage>
        <taxon>Archaea</taxon>
        <taxon>Methanobacteriati</taxon>
        <taxon>Methanobacteriota</taxon>
        <taxon>Stenosarchaea group</taxon>
        <taxon>Methanomicrobia</taxon>
        <taxon>Methanomicrobiales</taxon>
        <taxon>Methanomicrobiaceae</taxon>
        <taxon>Methanoculleus</taxon>
    </lineage>
</organism>
<dbReference type="PANTHER" id="PTHR30592">
    <property type="entry name" value="FORMATE DEHYDROGENASE"/>
    <property type="match status" value="1"/>
</dbReference>
<dbReference type="InterPro" id="IPR003786">
    <property type="entry name" value="FdhD"/>
</dbReference>
<accession>A0ABM7H660</accession>
<dbReference type="PANTHER" id="PTHR30592:SF1">
    <property type="entry name" value="SULFUR CARRIER PROTEIN FDHD"/>
    <property type="match status" value="1"/>
</dbReference>
<dbReference type="NCBIfam" id="TIGR00129">
    <property type="entry name" value="fdhD_narQ"/>
    <property type="match status" value="1"/>
</dbReference>
<keyword evidence="3" id="KW-1185">Reference proteome</keyword>
<name>A0ABM7H660_9EURY</name>
<dbReference type="PIRSF" id="PIRSF015626">
    <property type="entry name" value="FdhD"/>
    <property type="match status" value="1"/>
</dbReference>